<dbReference type="InterPro" id="IPR029052">
    <property type="entry name" value="Metallo-depent_PP-like"/>
</dbReference>
<dbReference type="InterPro" id="IPR050341">
    <property type="entry name" value="PP1_catalytic_subunit"/>
</dbReference>
<dbReference type="InterPro" id="IPR006186">
    <property type="entry name" value="Ser/Thr-sp_prot-phosphatase"/>
</dbReference>
<feature type="coiled-coil region" evidence="3">
    <location>
        <begin position="246"/>
        <end position="306"/>
    </location>
</feature>
<comment type="caution">
    <text evidence="6">The sequence shown here is derived from an EMBL/GenBank/DDBJ whole genome shotgun (WGS) entry which is preliminary data.</text>
</comment>
<dbReference type="VEuPathDB" id="VectorBase:HLOH_047282"/>
<dbReference type="SMART" id="SM00156">
    <property type="entry name" value="PP2Ac"/>
    <property type="match status" value="1"/>
</dbReference>
<dbReference type="GO" id="GO:0004722">
    <property type="term" value="F:protein serine/threonine phosphatase activity"/>
    <property type="evidence" value="ECO:0007669"/>
    <property type="project" value="TreeGrafter"/>
</dbReference>
<evidence type="ECO:0000256" key="3">
    <source>
        <dbReference type="SAM" id="Coils"/>
    </source>
</evidence>
<name>A0A9J6G449_HAELO</name>
<dbReference type="Gene3D" id="3.60.21.10">
    <property type="match status" value="1"/>
</dbReference>
<dbReference type="PANTHER" id="PTHR11668">
    <property type="entry name" value="SERINE/THREONINE PROTEIN PHOSPHATASE"/>
    <property type="match status" value="1"/>
</dbReference>
<evidence type="ECO:0000259" key="5">
    <source>
        <dbReference type="SMART" id="SM00156"/>
    </source>
</evidence>
<feature type="domain" description="Serine/threonine specific protein phosphatases" evidence="5">
    <location>
        <begin position="245"/>
        <end position="437"/>
    </location>
</feature>
<comment type="cofactor">
    <cofactor evidence="1">
        <name>Mn(2+)</name>
        <dbReference type="ChEBI" id="CHEBI:29035"/>
    </cofactor>
</comment>
<dbReference type="PRINTS" id="PR00114">
    <property type="entry name" value="STPHPHTASE"/>
</dbReference>
<evidence type="ECO:0000313" key="6">
    <source>
        <dbReference type="EMBL" id="KAH9369156.1"/>
    </source>
</evidence>
<comment type="similarity">
    <text evidence="2">Belongs to the PPP phosphatase family. PP-1 subfamily.</text>
</comment>
<dbReference type="AlphaFoldDB" id="A0A9J6G449"/>
<feature type="region of interest" description="Disordered" evidence="4">
    <location>
        <begin position="78"/>
        <end position="110"/>
    </location>
</feature>
<dbReference type="Proteomes" id="UP000821853">
    <property type="component" value="Chromosome 2"/>
</dbReference>
<evidence type="ECO:0000256" key="4">
    <source>
        <dbReference type="SAM" id="MobiDB-lite"/>
    </source>
</evidence>
<feature type="region of interest" description="Disordered" evidence="4">
    <location>
        <begin position="209"/>
        <end position="243"/>
    </location>
</feature>
<keyword evidence="3" id="KW-0175">Coiled coil</keyword>
<keyword evidence="7" id="KW-1185">Reference proteome</keyword>
<evidence type="ECO:0000256" key="1">
    <source>
        <dbReference type="ARBA" id="ARBA00001936"/>
    </source>
</evidence>
<dbReference type="GO" id="GO:0042752">
    <property type="term" value="P:regulation of circadian rhythm"/>
    <property type="evidence" value="ECO:0007669"/>
    <property type="project" value="TreeGrafter"/>
</dbReference>
<protein>
    <recommendedName>
        <fullName evidence="5">Serine/threonine specific protein phosphatases domain-containing protein</fullName>
    </recommendedName>
</protein>
<organism evidence="6 7">
    <name type="scientific">Haemaphysalis longicornis</name>
    <name type="common">Bush tick</name>
    <dbReference type="NCBI Taxonomy" id="44386"/>
    <lineage>
        <taxon>Eukaryota</taxon>
        <taxon>Metazoa</taxon>
        <taxon>Ecdysozoa</taxon>
        <taxon>Arthropoda</taxon>
        <taxon>Chelicerata</taxon>
        <taxon>Arachnida</taxon>
        <taxon>Acari</taxon>
        <taxon>Parasitiformes</taxon>
        <taxon>Ixodida</taxon>
        <taxon>Ixodoidea</taxon>
        <taxon>Ixodidae</taxon>
        <taxon>Haemaphysalinae</taxon>
        <taxon>Haemaphysalis</taxon>
    </lineage>
</organism>
<dbReference type="GO" id="GO:0032922">
    <property type="term" value="P:circadian regulation of gene expression"/>
    <property type="evidence" value="ECO:0007669"/>
    <property type="project" value="TreeGrafter"/>
</dbReference>
<dbReference type="SUPFAM" id="SSF56300">
    <property type="entry name" value="Metallo-dependent phosphatases"/>
    <property type="match status" value="1"/>
</dbReference>
<evidence type="ECO:0000256" key="2">
    <source>
        <dbReference type="ARBA" id="ARBA00005333"/>
    </source>
</evidence>
<feature type="compositionally biased region" description="Low complexity" evidence="4">
    <location>
        <begin position="209"/>
        <end position="242"/>
    </location>
</feature>
<reference evidence="6 7" key="1">
    <citation type="journal article" date="2020" name="Cell">
        <title>Large-Scale Comparative Analyses of Tick Genomes Elucidate Their Genetic Diversity and Vector Capacities.</title>
        <authorList>
            <consortium name="Tick Genome and Microbiome Consortium (TIGMIC)"/>
            <person name="Jia N."/>
            <person name="Wang J."/>
            <person name="Shi W."/>
            <person name="Du L."/>
            <person name="Sun Y."/>
            <person name="Zhan W."/>
            <person name="Jiang J.F."/>
            <person name="Wang Q."/>
            <person name="Zhang B."/>
            <person name="Ji P."/>
            <person name="Bell-Sakyi L."/>
            <person name="Cui X.M."/>
            <person name="Yuan T.T."/>
            <person name="Jiang B.G."/>
            <person name="Yang W.F."/>
            <person name="Lam T.T."/>
            <person name="Chang Q.C."/>
            <person name="Ding S.J."/>
            <person name="Wang X.J."/>
            <person name="Zhu J.G."/>
            <person name="Ruan X.D."/>
            <person name="Zhao L."/>
            <person name="Wei J.T."/>
            <person name="Ye R.Z."/>
            <person name="Que T.C."/>
            <person name="Du C.H."/>
            <person name="Zhou Y.H."/>
            <person name="Cheng J.X."/>
            <person name="Dai P.F."/>
            <person name="Guo W.B."/>
            <person name="Han X.H."/>
            <person name="Huang E.J."/>
            <person name="Li L.F."/>
            <person name="Wei W."/>
            <person name="Gao Y.C."/>
            <person name="Liu J.Z."/>
            <person name="Shao H.Z."/>
            <person name="Wang X."/>
            <person name="Wang C.C."/>
            <person name="Yang T.C."/>
            <person name="Huo Q.B."/>
            <person name="Li W."/>
            <person name="Chen H.Y."/>
            <person name="Chen S.E."/>
            <person name="Zhou L.G."/>
            <person name="Ni X.B."/>
            <person name="Tian J.H."/>
            <person name="Sheng Y."/>
            <person name="Liu T."/>
            <person name="Pan Y.S."/>
            <person name="Xia L.Y."/>
            <person name="Li J."/>
            <person name="Zhao F."/>
            <person name="Cao W.C."/>
        </authorList>
    </citation>
    <scope>NUCLEOTIDE SEQUENCE [LARGE SCALE GENOMIC DNA]</scope>
    <source>
        <strain evidence="6">HaeL-2018</strain>
    </source>
</reference>
<gene>
    <name evidence="6" type="ORF">HPB48_018905</name>
</gene>
<dbReference type="GO" id="GO:0005634">
    <property type="term" value="C:nucleus"/>
    <property type="evidence" value="ECO:0007669"/>
    <property type="project" value="TreeGrafter"/>
</dbReference>
<dbReference type="GO" id="GO:0005737">
    <property type="term" value="C:cytoplasm"/>
    <property type="evidence" value="ECO:0007669"/>
    <property type="project" value="TreeGrafter"/>
</dbReference>
<dbReference type="PANTHER" id="PTHR11668:SF472">
    <property type="entry name" value="SERINE_THREONINE-PROTEIN PHOSPHATASE PP1-BETA CATALYTIC SUBUNIT"/>
    <property type="match status" value="1"/>
</dbReference>
<sequence length="441" mass="49419">MRRTNEMDVYPSLFCRALDVCFAYRKKRQRSVFPSASPVLLISPSICLIVSVQGCVGTIGAAVAQYCWRDAKGSITQREEGTARFPPCPQREERQRKSVRGRAGSQPPGAYLPFHAHLSPSREHDASRLDVVDHTEQHAAGSAVGRLSDSDVGSEARRRVLTESLLPASRSPFSSYKVFRHVTYPHKDTVAAMVKPQQNSCVLHPQETTMTTTTTEPQVTPPAKRGEAQPPAAASPPAQEAADPVAVEELRTYLQHERRIQQLERRRTLQSYQIKLDQLRQLEVAAANLENDRQRVEQKMAAVNCLLDGREAVTVRNELQRQKEDVGELHPDLEEYLDDLNRMASRVTPLRSGLGWGKNGRGVAFTFETEVVSKFLSRRDLDLTCRAHRFVEDSHELFAKLQLLTLFSAPNYCGKFDNAGGRMSVDETHVQLLDPEAPRKG</sequence>
<evidence type="ECO:0000313" key="7">
    <source>
        <dbReference type="Proteomes" id="UP000821853"/>
    </source>
</evidence>
<dbReference type="EMBL" id="JABSTR010000004">
    <property type="protein sequence ID" value="KAH9369156.1"/>
    <property type="molecule type" value="Genomic_DNA"/>
</dbReference>
<proteinExistence type="inferred from homology"/>
<accession>A0A9J6G449</accession>